<keyword evidence="1" id="KW-0677">Repeat</keyword>
<protein>
    <submittedName>
        <fullName evidence="5">N-terminal acetyltransferase A, auxiliary subunit</fullName>
    </submittedName>
</protein>
<dbReference type="STRING" id="879819.A0A0J1B1N4"/>
<dbReference type="Gene3D" id="1.25.40.1010">
    <property type="match status" value="1"/>
</dbReference>
<dbReference type="PROSITE" id="PS50005">
    <property type="entry name" value="TPR"/>
    <property type="match status" value="2"/>
</dbReference>
<dbReference type="PANTHER" id="PTHR22767">
    <property type="entry name" value="N-TERMINAL ACETYLTRANSFERASE-RELATED"/>
    <property type="match status" value="1"/>
</dbReference>
<dbReference type="AlphaFoldDB" id="A0A0J1B1N4"/>
<dbReference type="Gene3D" id="1.25.40.1040">
    <property type="match status" value="1"/>
</dbReference>
<proteinExistence type="predicted"/>
<evidence type="ECO:0000313" key="6">
    <source>
        <dbReference type="Proteomes" id="UP000053611"/>
    </source>
</evidence>
<dbReference type="SUPFAM" id="SSF48452">
    <property type="entry name" value="TPR-like"/>
    <property type="match status" value="2"/>
</dbReference>
<feature type="compositionally biased region" description="Basic and acidic residues" evidence="4">
    <location>
        <begin position="636"/>
        <end position="652"/>
    </location>
</feature>
<dbReference type="GO" id="GO:0031415">
    <property type="term" value="C:NatA complex"/>
    <property type="evidence" value="ECO:0007669"/>
    <property type="project" value="TreeGrafter"/>
</dbReference>
<sequence length="851" mass="94866">MSHGRHTVPKHRALPEKESRLFKEVLQFYEAKQFKKGIKAADQILKKFPNHGETIALKALTIHSSLPFPPTPTSVPKAEEAEAMARVAIKKDMTSHITWHVLGILAKTRKDWDEATKAFAMARRQDPDNIPVLRDAFALATHTRNYESAAEARHHFLCLRPQIRSSWLGLMVAHDLAGDFEEGIKVFESYESILQEDGATAPERAQVLLFVIKMYIKVGRAQDALDRLERGLKDGVLSPRGEATLIHAQLFGELGRNEEAEDKYRQLLEQNPDNLEYYRLFLKSRGLDMSGPLDDDATAKVLKALDQFAEQFPRSTAPKRLPLDVAKGDEFRKLARAYLVRGLERGVPSLFVDVKGLYTEAAKMQAVGELMEEIVRDLEAEHSLRGDDTIPPPTALLWAYYFLALHLVHPLRAQAEHKRALELLDVALKHTPTLPEIYMAKAMVLKRAGDPLGAAYAMEEARQLDLQDRFLNGKAAKYWLRAGNVEKAEELLALFTKKETTAVQDLIDMQCLWFLTEEGAAHTRNGALGLALKRYQALVTVFQEYEDDQYDFHSYCMRRMTFSYYISLLEYEDRLRAHPAFLRTALAAIDIYVRVADDPSITEVKLTPEEEAERKKAAKKAAKAEAKARKAAQTSGEKKEEGPVPDADPRGEALLKTETPLEDALKLWKPLSIHHARNPSTWVAGYALHARTGAFAKALRDLRRAAALDPHAPGLLPALVDFRLRLKDATIAPEVRGAIDAVLPSLIQGEVAELAAARAQQGPQGVLDAAKALLRAGDNEGARDTLLRLAETPDVALMREALTVLPAEAAALKAAYHKAAPLAFVFASPEQEKAHEEELKALYALPTPDAQ</sequence>
<dbReference type="SMART" id="SM00028">
    <property type="entry name" value="TPR"/>
    <property type="match status" value="3"/>
</dbReference>
<keyword evidence="5" id="KW-0808">Transferase</keyword>
<evidence type="ECO:0000256" key="4">
    <source>
        <dbReference type="SAM" id="MobiDB-lite"/>
    </source>
</evidence>
<name>A0A0J1B1N4_9TREE</name>
<dbReference type="InterPro" id="IPR011990">
    <property type="entry name" value="TPR-like_helical_dom_sf"/>
</dbReference>
<evidence type="ECO:0000256" key="2">
    <source>
        <dbReference type="ARBA" id="ARBA00022803"/>
    </source>
</evidence>
<dbReference type="PANTHER" id="PTHR22767:SF2">
    <property type="entry name" value="N(ALPHA)-ACETYLTRANSFERASE 15_16, ISOFORM A"/>
    <property type="match status" value="1"/>
</dbReference>
<dbReference type="OrthoDB" id="10263032at2759"/>
<dbReference type="GeneID" id="28984117"/>
<evidence type="ECO:0000256" key="1">
    <source>
        <dbReference type="ARBA" id="ARBA00022737"/>
    </source>
</evidence>
<feature type="compositionally biased region" description="Basic and acidic residues" evidence="4">
    <location>
        <begin position="606"/>
        <end position="615"/>
    </location>
</feature>
<dbReference type="Pfam" id="PF12569">
    <property type="entry name" value="NatA_aux_su"/>
    <property type="match status" value="1"/>
</dbReference>
<feature type="repeat" description="TPR" evidence="3">
    <location>
        <begin position="96"/>
        <end position="129"/>
    </location>
</feature>
<dbReference type="EMBL" id="KQ087217">
    <property type="protein sequence ID" value="KLT41529.1"/>
    <property type="molecule type" value="Genomic_DNA"/>
</dbReference>
<evidence type="ECO:0000256" key="3">
    <source>
        <dbReference type="PROSITE-ProRule" id="PRU00339"/>
    </source>
</evidence>
<keyword evidence="6" id="KW-1185">Reference proteome</keyword>
<gene>
    <name evidence="5" type="ORF">CC85DRAFT_286435</name>
</gene>
<evidence type="ECO:0000313" key="5">
    <source>
        <dbReference type="EMBL" id="KLT41529.1"/>
    </source>
</evidence>
<dbReference type="InterPro" id="IPR021183">
    <property type="entry name" value="NatA_aux_su"/>
</dbReference>
<dbReference type="GO" id="GO:0016740">
    <property type="term" value="F:transferase activity"/>
    <property type="evidence" value="ECO:0007669"/>
    <property type="project" value="UniProtKB-KW"/>
</dbReference>
<dbReference type="RefSeq" id="XP_018278020.1">
    <property type="nucleotide sequence ID" value="XM_018423514.1"/>
</dbReference>
<organism evidence="5 6">
    <name type="scientific">Cutaneotrichosporon oleaginosum</name>
    <dbReference type="NCBI Taxonomy" id="879819"/>
    <lineage>
        <taxon>Eukaryota</taxon>
        <taxon>Fungi</taxon>
        <taxon>Dikarya</taxon>
        <taxon>Basidiomycota</taxon>
        <taxon>Agaricomycotina</taxon>
        <taxon>Tremellomycetes</taxon>
        <taxon>Trichosporonales</taxon>
        <taxon>Trichosporonaceae</taxon>
        <taxon>Cutaneotrichosporon</taxon>
    </lineage>
</organism>
<dbReference type="InterPro" id="IPR019734">
    <property type="entry name" value="TPR_rpt"/>
</dbReference>
<reference evidence="5 6" key="1">
    <citation type="submission" date="2015-03" db="EMBL/GenBank/DDBJ databases">
        <title>Genomics and transcriptomics of the oil-accumulating basidiomycete yeast T. oleaginosus allow insights into substrate utilization and the diverse evolutionary trajectories of mating systems in fungi.</title>
        <authorList>
            <consortium name="DOE Joint Genome Institute"/>
            <person name="Kourist R."/>
            <person name="Kracht O."/>
            <person name="Bracharz F."/>
            <person name="Lipzen A."/>
            <person name="Nolan M."/>
            <person name="Ohm R."/>
            <person name="Grigoriev I."/>
            <person name="Sun S."/>
            <person name="Heitman J."/>
            <person name="Bruck T."/>
            <person name="Nowrousian M."/>
        </authorList>
    </citation>
    <scope>NUCLEOTIDE SEQUENCE [LARGE SCALE GENOMIC DNA]</scope>
    <source>
        <strain evidence="5 6">IBC0246</strain>
    </source>
</reference>
<accession>A0A0J1B1N4</accession>
<dbReference type="PIRSF" id="PIRSF000422">
    <property type="entry name" value="N-terminal-AcTrfase-A_aux_su"/>
    <property type="match status" value="1"/>
</dbReference>
<dbReference type="Proteomes" id="UP000053611">
    <property type="component" value="Unassembled WGS sequence"/>
</dbReference>
<feature type="repeat" description="TPR" evidence="3">
    <location>
        <begin position="241"/>
        <end position="274"/>
    </location>
</feature>
<keyword evidence="2 3" id="KW-0802">TPR repeat</keyword>
<feature type="region of interest" description="Disordered" evidence="4">
    <location>
        <begin position="606"/>
        <end position="652"/>
    </location>
</feature>